<dbReference type="EMBL" id="JBEPMB010000001">
    <property type="protein sequence ID" value="MET3612549.1"/>
    <property type="molecule type" value="Genomic_DNA"/>
</dbReference>
<evidence type="ECO:0000256" key="1">
    <source>
        <dbReference type="SAM" id="Phobius"/>
    </source>
</evidence>
<keyword evidence="1" id="KW-1133">Transmembrane helix</keyword>
<evidence type="ECO:0008006" key="4">
    <source>
        <dbReference type="Google" id="ProtNLM"/>
    </source>
</evidence>
<name>A0ABV2IY06_9HYPH</name>
<organism evidence="2 3">
    <name type="scientific">Rhizobium aquaticum</name>
    <dbReference type="NCBI Taxonomy" id="1549636"/>
    <lineage>
        <taxon>Bacteria</taxon>
        <taxon>Pseudomonadati</taxon>
        <taxon>Pseudomonadota</taxon>
        <taxon>Alphaproteobacteria</taxon>
        <taxon>Hyphomicrobiales</taxon>
        <taxon>Rhizobiaceae</taxon>
        <taxon>Rhizobium/Agrobacterium group</taxon>
        <taxon>Rhizobium</taxon>
    </lineage>
</organism>
<feature type="transmembrane region" description="Helical" evidence="1">
    <location>
        <begin position="6"/>
        <end position="26"/>
    </location>
</feature>
<dbReference type="RefSeq" id="WP_354555113.1">
    <property type="nucleotide sequence ID" value="NZ_JBEPMB010000001.1"/>
</dbReference>
<comment type="caution">
    <text evidence="2">The sequence shown here is derived from an EMBL/GenBank/DDBJ whole genome shotgun (WGS) entry which is preliminary data.</text>
</comment>
<protein>
    <recommendedName>
        <fullName evidence="4">DUF2550 domain-containing protein</fullName>
    </recommendedName>
</protein>
<accession>A0ABV2IY06</accession>
<gene>
    <name evidence="2" type="ORF">ABID16_000854</name>
</gene>
<keyword evidence="1" id="KW-0812">Transmembrane</keyword>
<sequence>MPATYVWLLAIFLITMFSIYSMQLAARHREEDEDAGPALIEFGRAFPKEAVRDVVATADRQTVFLRLFDNKVGCVHYRGRTLACRLLHPGTVTVLPGENEYTVRLDFKKNTSESGEFIFASERQAAEVSLWLLGSFAASGGGDDSTALSPA</sequence>
<reference evidence="2 3" key="1">
    <citation type="submission" date="2024-06" db="EMBL/GenBank/DDBJ databases">
        <title>Genomic Encyclopedia of Type Strains, Phase IV (KMG-IV): sequencing the most valuable type-strain genomes for metagenomic binning, comparative biology and taxonomic classification.</title>
        <authorList>
            <person name="Goeker M."/>
        </authorList>
    </citation>
    <scope>NUCLEOTIDE SEQUENCE [LARGE SCALE GENOMIC DNA]</scope>
    <source>
        <strain evidence="2 3">DSM 29780</strain>
    </source>
</reference>
<evidence type="ECO:0000313" key="2">
    <source>
        <dbReference type="EMBL" id="MET3612549.1"/>
    </source>
</evidence>
<proteinExistence type="predicted"/>
<keyword evidence="3" id="KW-1185">Reference proteome</keyword>
<dbReference type="Proteomes" id="UP001549047">
    <property type="component" value="Unassembled WGS sequence"/>
</dbReference>
<keyword evidence="1" id="KW-0472">Membrane</keyword>
<evidence type="ECO:0000313" key="3">
    <source>
        <dbReference type="Proteomes" id="UP001549047"/>
    </source>
</evidence>